<evidence type="ECO:0000256" key="2">
    <source>
        <dbReference type="RuleBase" id="RU000384"/>
    </source>
</evidence>
<feature type="domain" description="GS catalytic" evidence="4">
    <location>
        <begin position="158"/>
        <end position="591"/>
    </location>
</feature>
<dbReference type="Pfam" id="PF12437">
    <property type="entry name" value="GSIII_N"/>
    <property type="match status" value="1"/>
</dbReference>
<dbReference type="InterPro" id="IPR027303">
    <property type="entry name" value="Gln_synth_gly_rich_site"/>
</dbReference>
<dbReference type="InterPro" id="IPR052725">
    <property type="entry name" value="GS_Type-3"/>
</dbReference>
<gene>
    <name evidence="5" type="ORF">EDD61_10579</name>
</gene>
<dbReference type="InterPro" id="IPR008147">
    <property type="entry name" value="Gln_synt_N"/>
</dbReference>
<feature type="domain" description="GS beta-grasp" evidence="3">
    <location>
        <begin position="64"/>
        <end position="153"/>
    </location>
</feature>
<proteinExistence type="inferred from homology"/>
<dbReference type="Pfam" id="PF00120">
    <property type="entry name" value="Gln-synt_C"/>
    <property type="match status" value="1"/>
</dbReference>
<dbReference type="PROSITE" id="PS51986">
    <property type="entry name" value="GS_BETA_GRASP"/>
    <property type="match status" value="1"/>
</dbReference>
<dbReference type="InterPro" id="IPR008146">
    <property type="entry name" value="Gln_synth_cat_dom"/>
</dbReference>
<accession>A0A4R3TJ29</accession>
<dbReference type="PANTHER" id="PTHR42974:SF1">
    <property type="entry name" value="TYPE-3 GLUTAMINE SYNTHETASE"/>
    <property type="match status" value="1"/>
</dbReference>
<evidence type="ECO:0000313" key="6">
    <source>
        <dbReference type="Proteomes" id="UP000295773"/>
    </source>
</evidence>
<dbReference type="Gene3D" id="1.20.120.1560">
    <property type="match status" value="1"/>
</dbReference>
<dbReference type="PANTHER" id="PTHR42974">
    <property type="entry name" value="GLUTAMINE SYNTHETASE"/>
    <property type="match status" value="1"/>
</dbReference>
<keyword evidence="6" id="KW-1185">Reference proteome</keyword>
<dbReference type="AlphaFoldDB" id="A0A4R3TJ29"/>
<dbReference type="EMBL" id="SMBP01000005">
    <property type="protein sequence ID" value="TCU62271.1"/>
    <property type="molecule type" value="Genomic_DNA"/>
</dbReference>
<sequence length="696" mass="79764">MTEKHPFDDFGINLFSESVMKECLPHPIYTKWKTATRKEDALDRNTADAIAHAMKTWAMEKGCTHFTHWFQPLTGSTAEKHDSFIEPGDHNQPISRFSGKSLIKGEGDASSFPSGGLRATFEARGYTYWDCTSPAFIRDNVLCIPTIFVSYNGETLDKKAPLLKSAEAISKQATRIVNLFKDKDIKRVNAMVGLEQEYFLIDKQQYQKRMDLMHTGRTLFGSMPPKSMDIRGHYFGSIPERVQAFMSDVDKELWKLGIYAKTEHNEVAPCQFEIAPLFIDVNVAIDQNLIIMDVLKKQADRHGFACLLHEKPFQGVNGSGKHNNWSLVTDDGQNLLEPGDRPHENIRFLLFVCAIIEAVDTYPELLRMAASCYGNDYRLGADEAPPAVISICMGDELEIILEKLRKGEHELKNEVETQPYAIANLSYVPKDTSDRNRTSPFAFTGNKFEFRMVGSSRSASTTNIILNTIVADSLSRIADELQNYKYIDDIRKKSLTICRNILQKHHRILFSGDGYSEEWLKEADRRGLPNIAHYIDSIQALIDDKAIAMFERNKVYNELELQARVDILTEEYRKSVKAEVLTLLNISKKEILPALVKEIKFYSDAQNSLGIENAYYQRKIKHLLQLLHDFDEYYHELKEKMENREQHPENRAKAKYLDTVVLPAMDALRTVIDNIEESISREHYPFPTYDDMFMAM</sequence>
<dbReference type="InterPro" id="IPR022147">
    <property type="entry name" value="GSIII_N"/>
</dbReference>
<reference evidence="5 6" key="1">
    <citation type="submission" date="2019-03" db="EMBL/GenBank/DDBJ databases">
        <title>Genomic Encyclopedia of Type Strains, Phase IV (KMG-IV): sequencing the most valuable type-strain genomes for metagenomic binning, comparative biology and taxonomic classification.</title>
        <authorList>
            <person name="Goeker M."/>
        </authorList>
    </citation>
    <scope>NUCLEOTIDE SEQUENCE [LARGE SCALE GENOMIC DNA]</scope>
    <source>
        <strain evidence="5 6">DSM 29481</strain>
    </source>
</reference>
<dbReference type="PROSITE" id="PS51987">
    <property type="entry name" value="GS_CATALYTIC"/>
    <property type="match status" value="1"/>
</dbReference>
<organism evidence="5 6">
    <name type="scientific">Longicatena caecimuris</name>
    <dbReference type="NCBI Taxonomy" id="1796635"/>
    <lineage>
        <taxon>Bacteria</taxon>
        <taxon>Bacillati</taxon>
        <taxon>Bacillota</taxon>
        <taxon>Erysipelotrichia</taxon>
        <taxon>Erysipelotrichales</taxon>
        <taxon>Erysipelotrichaceae</taxon>
        <taxon>Longicatena</taxon>
    </lineage>
</organism>
<comment type="similarity">
    <text evidence="1 2">Belongs to the glutamine synthetase family.</text>
</comment>
<dbReference type="InterPro" id="IPR014746">
    <property type="entry name" value="Gln_synth/guanido_kin_cat_dom"/>
</dbReference>
<protein>
    <submittedName>
        <fullName evidence="5">Glutamine synthetase</fullName>
    </submittedName>
</protein>
<dbReference type="Gene3D" id="3.30.590.10">
    <property type="entry name" value="Glutamine synthetase/guanido kinase, catalytic domain"/>
    <property type="match status" value="1"/>
</dbReference>
<evidence type="ECO:0000313" key="5">
    <source>
        <dbReference type="EMBL" id="TCU62271.1"/>
    </source>
</evidence>
<evidence type="ECO:0000259" key="3">
    <source>
        <dbReference type="PROSITE" id="PS51986"/>
    </source>
</evidence>
<name>A0A4R3TJ29_9FIRM</name>
<dbReference type="Proteomes" id="UP000295773">
    <property type="component" value="Unassembled WGS sequence"/>
</dbReference>
<dbReference type="RefSeq" id="WP_132224231.1">
    <property type="nucleotide sequence ID" value="NZ_JANKBG010000006.1"/>
</dbReference>
<dbReference type="GO" id="GO:0006542">
    <property type="term" value="P:glutamine biosynthetic process"/>
    <property type="evidence" value="ECO:0007669"/>
    <property type="project" value="InterPro"/>
</dbReference>
<dbReference type="GO" id="GO:0004356">
    <property type="term" value="F:glutamine synthetase activity"/>
    <property type="evidence" value="ECO:0007669"/>
    <property type="project" value="InterPro"/>
</dbReference>
<evidence type="ECO:0000256" key="1">
    <source>
        <dbReference type="PROSITE-ProRule" id="PRU01330"/>
    </source>
</evidence>
<dbReference type="Pfam" id="PF18318">
    <property type="entry name" value="Gln-synt_C-ter"/>
    <property type="match status" value="1"/>
</dbReference>
<dbReference type="InterPro" id="IPR040577">
    <property type="entry name" value="Gln-synt_C"/>
</dbReference>
<dbReference type="SMART" id="SM01230">
    <property type="entry name" value="Gln-synt_C"/>
    <property type="match status" value="1"/>
</dbReference>
<evidence type="ECO:0000259" key="4">
    <source>
        <dbReference type="PROSITE" id="PS51987"/>
    </source>
</evidence>
<comment type="caution">
    <text evidence="5">The sequence shown here is derived from an EMBL/GenBank/DDBJ whole genome shotgun (WGS) entry which is preliminary data.</text>
</comment>
<dbReference type="PROSITE" id="PS00181">
    <property type="entry name" value="GLNA_ATP"/>
    <property type="match status" value="1"/>
</dbReference>
<dbReference type="SUPFAM" id="SSF55931">
    <property type="entry name" value="Glutamine synthetase/guanido kinase"/>
    <property type="match status" value="1"/>
</dbReference>